<accession>A2E1V6</accession>
<dbReference type="GO" id="GO:0016020">
    <property type="term" value="C:membrane"/>
    <property type="evidence" value="ECO:0000318"/>
    <property type="project" value="GO_Central"/>
</dbReference>
<evidence type="ECO:0000256" key="1">
    <source>
        <dbReference type="SAM" id="Phobius"/>
    </source>
</evidence>
<dbReference type="PANTHER" id="PTHR13146">
    <property type="match status" value="1"/>
</dbReference>
<dbReference type="VEuPathDB" id="TrichDB:TVAGG3_0036610"/>
<feature type="transmembrane region" description="Helical" evidence="1">
    <location>
        <begin position="60"/>
        <end position="86"/>
    </location>
</feature>
<dbReference type="KEGG" id="tva:4771284"/>
<dbReference type="eggNOG" id="KOG3912">
    <property type="taxonomic scope" value="Eukaryota"/>
</dbReference>
<feature type="transmembrane region" description="Helical" evidence="1">
    <location>
        <begin position="173"/>
        <end position="194"/>
    </location>
</feature>
<proteinExistence type="predicted"/>
<keyword evidence="1" id="KW-1133">Transmembrane helix</keyword>
<keyword evidence="1" id="KW-0812">Transmembrane</keyword>
<dbReference type="OMA" id="TIFIWAT"/>
<evidence type="ECO:0000313" key="3">
    <source>
        <dbReference type="Proteomes" id="UP000001542"/>
    </source>
</evidence>
<dbReference type="InParanoid" id="A2E1V6"/>
<name>A2E1V6_TRIV3</name>
<reference evidence="2" key="2">
    <citation type="journal article" date="2007" name="Science">
        <title>Draft genome sequence of the sexually transmitted pathogen Trichomonas vaginalis.</title>
        <authorList>
            <person name="Carlton J.M."/>
            <person name="Hirt R.P."/>
            <person name="Silva J.C."/>
            <person name="Delcher A.L."/>
            <person name="Schatz M."/>
            <person name="Zhao Q."/>
            <person name="Wortman J.R."/>
            <person name="Bidwell S.L."/>
            <person name="Alsmark U.C.M."/>
            <person name="Besteiro S."/>
            <person name="Sicheritz-Ponten T."/>
            <person name="Noel C.J."/>
            <person name="Dacks J.B."/>
            <person name="Foster P.G."/>
            <person name="Simillion C."/>
            <person name="Van de Peer Y."/>
            <person name="Miranda-Saavedra D."/>
            <person name="Barton G.J."/>
            <person name="Westrop G.D."/>
            <person name="Mueller S."/>
            <person name="Dessi D."/>
            <person name="Fiori P.L."/>
            <person name="Ren Q."/>
            <person name="Paulsen I."/>
            <person name="Zhang H."/>
            <person name="Bastida-Corcuera F.D."/>
            <person name="Simoes-Barbosa A."/>
            <person name="Brown M.T."/>
            <person name="Hayes R.D."/>
            <person name="Mukherjee M."/>
            <person name="Okumura C.Y."/>
            <person name="Schneider R."/>
            <person name="Smith A.J."/>
            <person name="Vanacova S."/>
            <person name="Villalvazo M."/>
            <person name="Haas B.J."/>
            <person name="Pertea M."/>
            <person name="Feldblyum T.V."/>
            <person name="Utterback T.R."/>
            <person name="Shu C.L."/>
            <person name="Osoegawa K."/>
            <person name="de Jong P.J."/>
            <person name="Hrdy I."/>
            <person name="Horvathova L."/>
            <person name="Zubacova Z."/>
            <person name="Dolezal P."/>
            <person name="Malik S.B."/>
            <person name="Logsdon J.M. Jr."/>
            <person name="Henze K."/>
            <person name="Gupta A."/>
            <person name="Wang C.C."/>
            <person name="Dunne R.L."/>
            <person name="Upcroft J.A."/>
            <person name="Upcroft P."/>
            <person name="White O."/>
            <person name="Salzberg S.L."/>
            <person name="Tang P."/>
            <person name="Chiu C.-H."/>
            <person name="Lee Y.-S."/>
            <person name="Embley T.M."/>
            <person name="Coombs G.H."/>
            <person name="Mottram J.C."/>
            <person name="Tachezy J."/>
            <person name="Fraser-Liggett C.M."/>
            <person name="Johnson P.J."/>
        </authorList>
    </citation>
    <scope>NUCLEOTIDE SEQUENCE [LARGE SCALE GENOMIC DNA]</scope>
    <source>
        <strain evidence="2">G3</strain>
    </source>
</reference>
<organism evidence="2 3">
    <name type="scientific">Trichomonas vaginalis (strain ATCC PRA-98 / G3)</name>
    <dbReference type="NCBI Taxonomy" id="412133"/>
    <lineage>
        <taxon>Eukaryota</taxon>
        <taxon>Metamonada</taxon>
        <taxon>Parabasalia</taxon>
        <taxon>Trichomonadida</taxon>
        <taxon>Trichomonadidae</taxon>
        <taxon>Trichomonas</taxon>
    </lineage>
</organism>
<dbReference type="RefSeq" id="XP_001325528.1">
    <property type="nucleotide sequence ID" value="XM_001325493.1"/>
</dbReference>
<dbReference type="OrthoDB" id="300580at2759"/>
<evidence type="ECO:0008006" key="4">
    <source>
        <dbReference type="Google" id="ProtNLM"/>
    </source>
</evidence>
<protein>
    <recommendedName>
        <fullName evidence="4">EamA domain-containing protein</fullName>
    </recommendedName>
</protein>
<reference evidence="2" key="1">
    <citation type="submission" date="2006-10" db="EMBL/GenBank/DDBJ databases">
        <authorList>
            <person name="Amadeo P."/>
            <person name="Zhao Q."/>
            <person name="Wortman J."/>
            <person name="Fraser-Liggett C."/>
            <person name="Carlton J."/>
        </authorList>
    </citation>
    <scope>NUCLEOTIDE SEQUENCE</scope>
    <source>
        <strain evidence="2">G3</strain>
    </source>
</reference>
<feature type="transmembrane region" description="Helical" evidence="1">
    <location>
        <begin position="106"/>
        <end position="129"/>
    </location>
</feature>
<feature type="transmembrane region" description="Helical" evidence="1">
    <location>
        <begin position="29"/>
        <end position="48"/>
    </location>
</feature>
<dbReference type="STRING" id="5722.A2E1V6"/>
<dbReference type="AlphaFoldDB" id="A2E1V6"/>
<dbReference type="EMBL" id="DS113287">
    <property type="protein sequence ID" value="EAY13305.1"/>
    <property type="molecule type" value="Genomic_DNA"/>
</dbReference>
<keyword evidence="1" id="KW-0472">Membrane</keyword>
<dbReference type="VEuPathDB" id="TrichDB:TVAG_492760"/>
<dbReference type="PANTHER" id="PTHR13146:SF0">
    <property type="entry name" value="SOLUTE CARRIER FAMILY 35 MEMBER F6"/>
    <property type="match status" value="1"/>
</dbReference>
<sequence>MLGLAFVGGSAVGVHMSNEEHKKSFIKTLFGLGLCLAGQVFQSIQYVLEEKLMKGVGIKPINSLFLVGSEGIAGSIVSFAVVYPVVNRIPGKDHGSYENFKNDMYMLFHNNKILLLVLLDIFGLTLYNWSSFAYTKYVTAVAKTILHAITTIFIWATMVILHYTLSKNLGEAITYWAFLEGAGFVLMILGSVVFKNTKEIGEKWVKSCCCCLLRRDTSVSDAQINPLLI</sequence>
<gene>
    <name evidence="2" type="ORF">TVAG_164140</name>
</gene>
<keyword evidence="3" id="KW-1185">Reference proteome</keyword>
<dbReference type="Proteomes" id="UP000001542">
    <property type="component" value="Unassembled WGS sequence"/>
</dbReference>
<feature type="transmembrane region" description="Helical" evidence="1">
    <location>
        <begin position="141"/>
        <end position="161"/>
    </location>
</feature>
<evidence type="ECO:0000313" key="2">
    <source>
        <dbReference type="EMBL" id="EAY13305.1"/>
    </source>
</evidence>